<reference evidence="2 3" key="1">
    <citation type="submission" date="2016-10" db="EMBL/GenBank/DDBJ databases">
        <authorList>
            <person name="de Groot N.N."/>
        </authorList>
    </citation>
    <scope>NUCLEOTIDE SEQUENCE [LARGE SCALE GENOMIC DNA]</scope>
    <source>
        <strain evidence="2 3">DSM 44637</strain>
    </source>
</reference>
<dbReference type="Proteomes" id="UP000199137">
    <property type="component" value="Unassembled WGS sequence"/>
</dbReference>
<accession>A0A1I5IKN0</accession>
<dbReference type="AlphaFoldDB" id="A0A1I5IKN0"/>
<sequence length="67" mass="7693">MTPHQVAAEYDRHPMTVYKALESGELHGHQKKRRGRWSVLRAAVEAWMRGMPGEPACGCRKHLRRVA</sequence>
<evidence type="ECO:0000313" key="2">
    <source>
        <dbReference type="EMBL" id="SFO60820.1"/>
    </source>
</evidence>
<dbReference type="EMBL" id="FOWC01000002">
    <property type="protein sequence ID" value="SFO60820.1"/>
    <property type="molecule type" value="Genomic_DNA"/>
</dbReference>
<organism evidence="2 3">
    <name type="scientific">Amycolatopsis rubida</name>
    <dbReference type="NCBI Taxonomy" id="112413"/>
    <lineage>
        <taxon>Bacteria</taxon>
        <taxon>Bacillati</taxon>
        <taxon>Actinomycetota</taxon>
        <taxon>Actinomycetes</taxon>
        <taxon>Pseudonocardiales</taxon>
        <taxon>Pseudonocardiaceae</taxon>
        <taxon>Amycolatopsis</taxon>
    </lineage>
</organism>
<name>A0A1I5IKN0_9PSEU</name>
<proteinExistence type="predicted"/>
<protein>
    <submittedName>
        <fullName evidence="2">Helix-turn-helix domain-containing protein</fullName>
    </submittedName>
</protein>
<dbReference type="InterPro" id="IPR041657">
    <property type="entry name" value="HTH_17"/>
</dbReference>
<evidence type="ECO:0000313" key="3">
    <source>
        <dbReference type="Proteomes" id="UP000199137"/>
    </source>
</evidence>
<dbReference type="Pfam" id="PF12728">
    <property type="entry name" value="HTH_17"/>
    <property type="match status" value="1"/>
</dbReference>
<gene>
    <name evidence="2" type="ORF">SAMN05421854_102515</name>
</gene>
<feature type="domain" description="Helix-turn-helix" evidence="1">
    <location>
        <begin position="1"/>
        <end position="50"/>
    </location>
</feature>
<evidence type="ECO:0000259" key="1">
    <source>
        <dbReference type="Pfam" id="PF12728"/>
    </source>
</evidence>
<dbReference type="STRING" id="112413.SAMN05421854_102515"/>